<feature type="domain" description="Major facilitator superfamily (MFS) profile" evidence="7">
    <location>
        <begin position="1"/>
        <end position="191"/>
    </location>
</feature>
<evidence type="ECO:0000256" key="6">
    <source>
        <dbReference type="SAM" id="Phobius"/>
    </source>
</evidence>
<keyword evidence="2" id="KW-1003">Cell membrane</keyword>
<protein>
    <submittedName>
        <fullName evidence="8">MFS transporter</fullName>
    </submittedName>
</protein>
<feature type="transmembrane region" description="Helical" evidence="6">
    <location>
        <begin position="375"/>
        <end position="396"/>
    </location>
</feature>
<evidence type="ECO:0000256" key="3">
    <source>
        <dbReference type="ARBA" id="ARBA00022692"/>
    </source>
</evidence>
<feature type="transmembrane region" description="Helical" evidence="6">
    <location>
        <begin position="48"/>
        <end position="68"/>
    </location>
</feature>
<dbReference type="PANTHER" id="PTHR23513:SF6">
    <property type="entry name" value="MAJOR FACILITATOR SUPERFAMILY ASSOCIATED DOMAIN-CONTAINING PROTEIN"/>
    <property type="match status" value="1"/>
</dbReference>
<dbReference type="PANTHER" id="PTHR23513">
    <property type="entry name" value="INTEGRAL MEMBRANE EFFLUX PROTEIN-RELATED"/>
    <property type="match status" value="1"/>
</dbReference>
<keyword evidence="9" id="KW-1185">Reference proteome</keyword>
<dbReference type="InterPro" id="IPR036259">
    <property type="entry name" value="MFS_trans_sf"/>
</dbReference>
<accession>A0ABV6AWQ2</accession>
<sequence>MTSRLLLRDPNFSRVWWSGLISNVGNGALFIALPAYVYTETGSTLQTAAVVIAAALPSTVVGQFAGVLVDRLDYRWVLLWSNIALAAVTLMYLLDVHAAWWFLALIAFVSSSVGQFLGPAENALLPTLVPEERLGEANSLNSLNNSLARLVGPALGGFVLAQYGFTTVILFDALTFLVAALLISSVQAPTFDRPHAQTRVAFLKEWKEGLAVIAERPALKVLLVVVSIAAFGEGFISTLMVPFVTDVLGGNGQTLGLIMSVQAVGGLIGAWVMGRQADRRPALQLLAWGGLGSGLLLVAYFNYALIYPVIWPALVITAIAGTPFAMFGIAQNLGLQRASPPETRGRVFSACYGLMGLTQLAGMGVSGLLGERVGVLVINVDAATYLIAGSLAWWALYRGVGRSEGEPEPKVSRTV</sequence>
<feature type="transmembrane region" description="Helical" evidence="6">
    <location>
        <begin position="309"/>
        <end position="335"/>
    </location>
</feature>
<comment type="subcellular location">
    <subcellularLocation>
        <location evidence="1">Cell membrane</location>
        <topology evidence="1">Multi-pass membrane protein</topology>
    </subcellularLocation>
</comment>
<dbReference type="InterPro" id="IPR022324">
    <property type="entry name" value="Bacilysin_exporter_BacE_put"/>
</dbReference>
<evidence type="ECO:0000256" key="4">
    <source>
        <dbReference type="ARBA" id="ARBA00022989"/>
    </source>
</evidence>
<evidence type="ECO:0000313" key="8">
    <source>
        <dbReference type="EMBL" id="MFB9991932.1"/>
    </source>
</evidence>
<dbReference type="PRINTS" id="PR01988">
    <property type="entry name" value="EXPORTERBACE"/>
</dbReference>
<dbReference type="SUPFAM" id="SSF103473">
    <property type="entry name" value="MFS general substrate transporter"/>
    <property type="match status" value="1"/>
</dbReference>
<dbReference type="RefSeq" id="WP_380007897.1">
    <property type="nucleotide sequence ID" value="NZ_JBHLYR010000025.1"/>
</dbReference>
<dbReference type="Pfam" id="PF07690">
    <property type="entry name" value="MFS_1"/>
    <property type="match status" value="1"/>
</dbReference>
<feature type="transmembrane region" description="Helical" evidence="6">
    <location>
        <begin position="221"/>
        <end position="243"/>
    </location>
</feature>
<dbReference type="CDD" id="cd06173">
    <property type="entry name" value="MFS_MefA_like"/>
    <property type="match status" value="1"/>
</dbReference>
<dbReference type="EMBL" id="JBHLYR010000025">
    <property type="protein sequence ID" value="MFB9991932.1"/>
    <property type="molecule type" value="Genomic_DNA"/>
</dbReference>
<dbReference type="PROSITE" id="PS50850">
    <property type="entry name" value="MFS"/>
    <property type="match status" value="1"/>
</dbReference>
<feature type="transmembrane region" description="Helical" evidence="6">
    <location>
        <begin position="74"/>
        <end position="93"/>
    </location>
</feature>
<gene>
    <name evidence="8" type="ORF">ACFFLM_08145</name>
</gene>
<feature type="transmembrane region" description="Helical" evidence="6">
    <location>
        <begin position="100"/>
        <end position="118"/>
    </location>
</feature>
<organism evidence="8 9">
    <name type="scientific">Deinococcus oregonensis</name>
    <dbReference type="NCBI Taxonomy" id="1805970"/>
    <lineage>
        <taxon>Bacteria</taxon>
        <taxon>Thermotogati</taxon>
        <taxon>Deinococcota</taxon>
        <taxon>Deinococci</taxon>
        <taxon>Deinococcales</taxon>
        <taxon>Deinococcaceae</taxon>
        <taxon>Deinococcus</taxon>
    </lineage>
</organism>
<dbReference type="Gene3D" id="1.20.1250.20">
    <property type="entry name" value="MFS general substrate transporter like domains"/>
    <property type="match status" value="1"/>
</dbReference>
<feature type="transmembrane region" description="Helical" evidence="6">
    <location>
        <begin position="160"/>
        <end position="183"/>
    </location>
</feature>
<reference evidence="8 9" key="1">
    <citation type="submission" date="2024-09" db="EMBL/GenBank/DDBJ databases">
        <authorList>
            <person name="Sun Q."/>
            <person name="Mori K."/>
        </authorList>
    </citation>
    <scope>NUCLEOTIDE SEQUENCE [LARGE SCALE GENOMIC DNA]</scope>
    <source>
        <strain evidence="8 9">JCM 13503</strain>
    </source>
</reference>
<evidence type="ECO:0000259" key="7">
    <source>
        <dbReference type="PROSITE" id="PS50850"/>
    </source>
</evidence>
<dbReference type="InterPro" id="IPR020846">
    <property type="entry name" value="MFS_dom"/>
</dbReference>
<name>A0ABV6AWQ2_9DEIO</name>
<evidence type="ECO:0000256" key="5">
    <source>
        <dbReference type="ARBA" id="ARBA00023136"/>
    </source>
</evidence>
<keyword evidence="4 6" id="KW-1133">Transmembrane helix</keyword>
<evidence type="ECO:0000256" key="1">
    <source>
        <dbReference type="ARBA" id="ARBA00004651"/>
    </source>
</evidence>
<evidence type="ECO:0000256" key="2">
    <source>
        <dbReference type="ARBA" id="ARBA00022475"/>
    </source>
</evidence>
<dbReference type="Proteomes" id="UP001589733">
    <property type="component" value="Unassembled WGS sequence"/>
</dbReference>
<keyword evidence="5 6" id="KW-0472">Membrane</keyword>
<feature type="transmembrane region" description="Helical" evidence="6">
    <location>
        <begin position="285"/>
        <end position="303"/>
    </location>
</feature>
<keyword evidence="3 6" id="KW-0812">Transmembrane</keyword>
<evidence type="ECO:0000313" key="9">
    <source>
        <dbReference type="Proteomes" id="UP001589733"/>
    </source>
</evidence>
<feature type="transmembrane region" description="Helical" evidence="6">
    <location>
        <begin position="15"/>
        <end position="36"/>
    </location>
</feature>
<dbReference type="InterPro" id="IPR011701">
    <property type="entry name" value="MFS"/>
</dbReference>
<proteinExistence type="predicted"/>
<feature type="transmembrane region" description="Helical" evidence="6">
    <location>
        <begin position="347"/>
        <end position="369"/>
    </location>
</feature>
<feature type="transmembrane region" description="Helical" evidence="6">
    <location>
        <begin position="255"/>
        <end position="273"/>
    </location>
</feature>
<comment type="caution">
    <text evidence="8">The sequence shown here is derived from an EMBL/GenBank/DDBJ whole genome shotgun (WGS) entry which is preliminary data.</text>
</comment>